<dbReference type="Gene3D" id="2.60.120.1440">
    <property type="match status" value="1"/>
</dbReference>
<keyword evidence="5" id="KW-1185">Reference proteome</keyword>
<evidence type="ECO:0000313" key="5">
    <source>
        <dbReference type="Proteomes" id="UP001595904"/>
    </source>
</evidence>
<reference evidence="5" key="1">
    <citation type="journal article" date="2019" name="Int. J. Syst. Evol. Microbiol.">
        <title>The Global Catalogue of Microorganisms (GCM) 10K type strain sequencing project: providing services to taxonomists for standard genome sequencing and annotation.</title>
        <authorList>
            <consortium name="The Broad Institute Genomics Platform"/>
            <consortium name="The Broad Institute Genome Sequencing Center for Infectious Disease"/>
            <person name="Wu L."/>
            <person name="Ma J."/>
        </authorList>
    </citation>
    <scope>NUCLEOTIDE SEQUENCE [LARGE SCALE GENOMIC DNA]</scope>
    <source>
        <strain evidence="5">CGMCC 1.10759</strain>
    </source>
</reference>
<dbReference type="EMBL" id="JBHSDU010000003">
    <property type="protein sequence ID" value="MFC4309126.1"/>
    <property type="molecule type" value="Genomic_DNA"/>
</dbReference>
<evidence type="ECO:0000256" key="1">
    <source>
        <dbReference type="SAM" id="Phobius"/>
    </source>
</evidence>
<evidence type="ECO:0000259" key="3">
    <source>
        <dbReference type="Pfam" id="PF16220"/>
    </source>
</evidence>
<accession>A0ABV8SP49</accession>
<dbReference type="Pfam" id="PF16220">
    <property type="entry name" value="DUF4880"/>
    <property type="match status" value="1"/>
</dbReference>
<keyword evidence="1" id="KW-1133">Transmembrane helix</keyword>
<dbReference type="InterPro" id="IPR032623">
    <property type="entry name" value="FecR_N"/>
</dbReference>
<dbReference type="PIRSF" id="PIRSF018266">
    <property type="entry name" value="FecR"/>
    <property type="match status" value="1"/>
</dbReference>
<evidence type="ECO:0000313" key="4">
    <source>
        <dbReference type="EMBL" id="MFC4309126.1"/>
    </source>
</evidence>
<comment type="caution">
    <text evidence="4">The sequence shown here is derived from an EMBL/GenBank/DDBJ whole genome shotgun (WGS) entry which is preliminary data.</text>
</comment>
<dbReference type="Gene3D" id="3.55.50.30">
    <property type="match status" value="1"/>
</dbReference>
<protein>
    <submittedName>
        <fullName evidence="4">FecR family protein</fullName>
    </submittedName>
</protein>
<proteinExistence type="predicted"/>
<dbReference type="Pfam" id="PF04773">
    <property type="entry name" value="FecR"/>
    <property type="match status" value="1"/>
</dbReference>
<dbReference type="PANTHER" id="PTHR30273">
    <property type="entry name" value="PERIPLASMIC SIGNAL SENSOR AND SIGMA FACTOR ACTIVATOR FECR-RELATED"/>
    <property type="match status" value="1"/>
</dbReference>
<feature type="domain" description="FecR protein" evidence="2">
    <location>
        <begin position="105"/>
        <end position="194"/>
    </location>
</feature>
<name>A0ABV8SP49_9GAMM</name>
<dbReference type="RefSeq" id="WP_380596189.1">
    <property type="nucleotide sequence ID" value="NZ_JBHSDU010000003.1"/>
</dbReference>
<gene>
    <name evidence="4" type="ORF">ACFPN2_08550</name>
</gene>
<dbReference type="InterPro" id="IPR006860">
    <property type="entry name" value="FecR"/>
</dbReference>
<keyword evidence="1" id="KW-0472">Membrane</keyword>
<dbReference type="InterPro" id="IPR012373">
    <property type="entry name" value="Ferrdict_sens_TM"/>
</dbReference>
<feature type="domain" description="FecR N-terminal" evidence="3">
    <location>
        <begin position="14"/>
        <end position="56"/>
    </location>
</feature>
<dbReference type="PANTHER" id="PTHR30273:SF2">
    <property type="entry name" value="PROTEIN FECR"/>
    <property type="match status" value="1"/>
</dbReference>
<dbReference type="Proteomes" id="UP001595904">
    <property type="component" value="Unassembled WGS sequence"/>
</dbReference>
<evidence type="ECO:0000259" key="2">
    <source>
        <dbReference type="Pfam" id="PF04773"/>
    </source>
</evidence>
<organism evidence="4 5">
    <name type="scientific">Steroidobacter flavus</name>
    <dbReference type="NCBI Taxonomy" id="1842136"/>
    <lineage>
        <taxon>Bacteria</taxon>
        <taxon>Pseudomonadati</taxon>
        <taxon>Pseudomonadota</taxon>
        <taxon>Gammaproteobacteria</taxon>
        <taxon>Steroidobacterales</taxon>
        <taxon>Steroidobacteraceae</taxon>
        <taxon>Steroidobacter</taxon>
    </lineage>
</organism>
<sequence length="308" mass="34122">MAVMEREPVDALREEATIWVMRLQEQPAQASLQASVEAWKARSPAHAAAFDEMRALLGVLHQPMRRLAERRRNRRRAFALAASVLAAVLLGVGPRDRIADLQSDAVTAAGEFETLRLSDGSTVTLNTGTAIAKSDGDRGVTMYRGEAYFEIAHDPQHPFVIAAGDARVRVLGTRFNVKMQDEQVIVTVDDGRVELAPVHGSTQTLQLTAGMQGFVEQDQVRQQTSFDPQSAVAWRERKAIFYDAPFETVVADLNRYRRGPILIADADARARRVTGVFNLPDTEQALGTIERTLQLRVTRLPFGVTVIY</sequence>
<feature type="transmembrane region" description="Helical" evidence="1">
    <location>
        <begin position="77"/>
        <end position="94"/>
    </location>
</feature>
<keyword evidence="1" id="KW-0812">Transmembrane</keyword>